<evidence type="ECO:0000256" key="3">
    <source>
        <dbReference type="ARBA" id="ARBA00022741"/>
    </source>
</evidence>
<evidence type="ECO:0000256" key="6">
    <source>
        <dbReference type="ARBA" id="ARBA00023136"/>
    </source>
</evidence>
<dbReference type="InterPro" id="IPR039421">
    <property type="entry name" value="Type_1_exporter"/>
</dbReference>
<dbReference type="InterPro" id="IPR003439">
    <property type="entry name" value="ABC_transporter-like_ATP-bd"/>
</dbReference>
<evidence type="ECO:0000256" key="1">
    <source>
        <dbReference type="ARBA" id="ARBA00004651"/>
    </source>
</evidence>
<protein>
    <submittedName>
        <fullName evidence="10">ATP-binding cassette, subfamily B</fullName>
    </submittedName>
</protein>
<feature type="transmembrane region" description="Helical" evidence="7">
    <location>
        <begin position="130"/>
        <end position="155"/>
    </location>
</feature>
<dbReference type="GO" id="GO:0140359">
    <property type="term" value="F:ABC-type transporter activity"/>
    <property type="evidence" value="ECO:0007669"/>
    <property type="project" value="InterPro"/>
</dbReference>
<dbReference type="SMART" id="SM00382">
    <property type="entry name" value="AAA"/>
    <property type="match status" value="1"/>
</dbReference>
<dbReference type="Pfam" id="PF00005">
    <property type="entry name" value="ABC_tran"/>
    <property type="match status" value="1"/>
</dbReference>
<accession>A0A1G9XTD4</accession>
<dbReference type="Gene3D" id="1.20.1560.10">
    <property type="entry name" value="ABC transporter type 1, transmembrane domain"/>
    <property type="match status" value="1"/>
</dbReference>
<dbReference type="Gene3D" id="3.40.50.300">
    <property type="entry name" value="P-loop containing nucleotide triphosphate hydrolases"/>
    <property type="match status" value="1"/>
</dbReference>
<feature type="transmembrane region" description="Helical" evidence="7">
    <location>
        <begin position="242"/>
        <end position="265"/>
    </location>
</feature>
<dbReference type="Proteomes" id="UP000199682">
    <property type="component" value="Unassembled WGS sequence"/>
</dbReference>
<dbReference type="RefSeq" id="WP_090014683.1">
    <property type="nucleotide sequence ID" value="NZ_FNET01000031.1"/>
</dbReference>
<feature type="domain" description="ABC transporter" evidence="8">
    <location>
        <begin position="340"/>
        <end position="582"/>
    </location>
</feature>
<dbReference type="InterPro" id="IPR036640">
    <property type="entry name" value="ABC1_TM_sf"/>
</dbReference>
<feature type="transmembrane region" description="Helical" evidence="7">
    <location>
        <begin position="50"/>
        <end position="72"/>
    </location>
</feature>
<proteinExistence type="predicted"/>
<dbReference type="GO" id="GO:0034040">
    <property type="term" value="F:ATPase-coupled lipid transmembrane transporter activity"/>
    <property type="evidence" value="ECO:0007669"/>
    <property type="project" value="TreeGrafter"/>
</dbReference>
<keyword evidence="4 10" id="KW-0067">ATP-binding</keyword>
<keyword evidence="6 7" id="KW-0472">Membrane</keyword>
<dbReference type="InterPro" id="IPR003593">
    <property type="entry name" value="AAA+_ATPase"/>
</dbReference>
<evidence type="ECO:0000259" key="8">
    <source>
        <dbReference type="PROSITE" id="PS50893"/>
    </source>
</evidence>
<evidence type="ECO:0000259" key="9">
    <source>
        <dbReference type="PROSITE" id="PS50929"/>
    </source>
</evidence>
<dbReference type="PROSITE" id="PS50893">
    <property type="entry name" value="ABC_TRANSPORTER_2"/>
    <property type="match status" value="1"/>
</dbReference>
<comment type="subcellular location">
    <subcellularLocation>
        <location evidence="1">Cell membrane</location>
        <topology evidence="1">Multi-pass membrane protein</topology>
    </subcellularLocation>
</comment>
<evidence type="ECO:0000313" key="10">
    <source>
        <dbReference type="EMBL" id="SDN00057.1"/>
    </source>
</evidence>
<sequence length="594" mass="63743">MKERFDLWRLLIALNWRADRNSVLIIAALVPLDAVGIALTALGQRHLIDAAGLGVVTGVIAAAALGAGGYLITNGINRSTANLQNSLVERVDVLVNDEVSRAVNGVPTLAHLEHPDYLDRVSTLSRGARSLAFACWSLVGTATALVQVVLSLWLLFDVHPALPALALFALPPLWTATWSGTPIRRARAANAEGLRLEARLHGLVVDPRTAGELRISESLPHVDALAAQTWDRARRTMFRARLAAAGWQFGGWAVYAVGYLGALLLCMHFVATGRATLGDLVLLLTLTGQLRGQVGAVVAEVSSIHDARQNISHLAWLRRHGAAQEQPGTRPALDRLAHGIDLTDVEFRYEGSGQTVLSGMNLTLAAGTTVALVGANGAGKTTLVKLLTGLYRPTGGTIAVDGHDLTEIDGEHWRGRCTAVFQDFAEFHVRAHDAVGIGDLDRINDTDVVQAAIIRAGALPVVEALPDGLETKLGPPNGSGLSRGQWQKIALARGAMRPHAVLTVLDEPTAALDPQAEHEVHQRFSEEVAVGDGRIVLLVSHRFSTVRMADRIVVLDGGRITEQGTHQELIDLQGTYARLYRMQADGYQLSGEPR</sequence>
<evidence type="ECO:0000256" key="7">
    <source>
        <dbReference type="SAM" id="Phobius"/>
    </source>
</evidence>
<dbReference type="PROSITE" id="PS50929">
    <property type="entry name" value="ABC_TM1F"/>
    <property type="match status" value="1"/>
</dbReference>
<dbReference type="EMBL" id="FNET01000031">
    <property type="protein sequence ID" value="SDN00057.1"/>
    <property type="molecule type" value="Genomic_DNA"/>
</dbReference>
<dbReference type="GO" id="GO:0016887">
    <property type="term" value="F:ATP hydrolysis activity"/>
    <property type="evidence" value="ECO:0007669"/>
    <property type="project" value="InterPro"/>
</dbReference>
<keyword evidence="2 7" id="KW-0812">Transmembrane</keyword>
<reference evidence="11" key="1">
    <citation type="submission" date="2016-10" db="EMBL/GenBank/DDBJ databases">
        <authorList>
            <person name="Varghese N."/>
            <person name="Submissions S."/>
        </authorList>
    </citation>
    <scope>NUCLEOTIDE SEQUENCE [LARGE SCALE GENOMIC DNA]</scope>
    <source>
        <strain evidence="11">DSM 44796</strain>
    </source>
</reference>
<name>A0A1G9XTD4_9PSEU</name>
<feature type="transmembrane region" description="Helical" evidence="7">
    <location>
        <begin position="161"/>
        <end position="178"/>
    </location>
</feature>
<gene>
    <name evidence="10" type="ORF">SAMN04488074_13138</name>
</gene>
<evidence type="ECO:0000256" key="2">
    <source>
        <dbReference type="ARBA" id="ARBA00022692"/>
    </source>
</evidence>
<feature type="transmembrane region" description="Helical" evidence="7">
    <location>
        <begin position="21"/>
        <end position="44"/>
    </location>
</feature>
<dbReference type="InterPro" id="IPR011527">
    <property type="entry name" value="ABC1_TM_dom"/>
</dbReference>
<evidence type="ECO:0000313" key="11">
    <source>
        <dbReference type="Proteomes" id="UP000199682"/>
    </source>
</evidence>
<dbReference type="GO" id="GO:0005524">
    <property type="term" value="F:ATP binding"/>
    <property type="evidence" value="ECO:0007669"/>
    <property type="project" value="UniProtKB-KW"/>
</dbReference>
<evidence type="ECO:0000256" key="5">
    <source>
        <dbReference type="ARBA" id="ARBA00022989"/>
    </source>
</evidence>
<dbReference type="InterPro" id="IPR027417">
    <property type="entry name" value="P-loop_NTPase"/>
</dbReference>
<dbReference type="PANTHER" id="PTHR24221:SF646">
    <property type="entry name" value="HAEMOLYSIN SECRETION ATP-BINDING PROTEIN"/>
    <property type="match status" value="1"/>
</dbReference>
<dbReference type="SUPFAM" id="SSF52540">
    <property type="entry name" value="P-loop containing nucleoside triphosphate hydrolases"/>
    <property type="match status" value="1"/>
</dbReference>
<keyword evidence="5 7" id="KW-1133">Transmembrane helix</keyword>
<dbReference type="GO" id="GO:0005886">
    <property type="term" value="C:plasma membrane"/>
    <property type="evidence" value="ECO:0007669"/>
    <property type="project" value="UniProtKB-SubCell"/>
</dbReference>
<organism evidence="10 11">
    <name type="scientific">Lentzea albidocapillata subsp. violacea</name>
    <dbReference type="NCBI Taxonomy" id="128104"/>
    <lineage>
        <taxon>Bacteria</taxon>
        <taxon>Bacillati</taxon>
        <taxon>Actinomycetota</taxon>
        <taxon>Actinomycetes</taxon>
        <taxon>Pseudonocardiales</taxon>
        <taxon>Pseudonocardiaceae</taxon>
        <taxon>Lentzea</taxon>
    </lineage>
</organism>
<evidence type="ECO:0000256" key="4">
    <source>
        <dbReference type="ARBA" id="ARBA00022840"/>
    </source>
</evidence>
<dbReference type="SUPFAM" id="SSF90123">
    <property type="entry name" value="ABC transporter transmembrane region"/>
    <property type="match status" value="1"/>
</dbReference>
<feature type="domain" description="ABC transmembrane type-1" evidence="9">
    <location>
        <begin position="231"/>
        <end position="306"/>
    </location>
</feature>
<keyword evidence="3" id="KW-0547">Nucleotide-binding</keyword>
<dbReference type="AlphaFoldDB" id="A0A1G9XTD4"/>
<dbReference type="PANTHER" id="PTHR24221">
    <property type="entry name" value="ATP-BINDING CASSETTE SUB-FAMILY B"/>
    <property type="match status" value="1"/>
</dbReference>